<dbReference type="InterPro" id="IPR007157">
    <property type="entry name" value="PspA_VIPP1"/>
</dbReference>
<keyword evidence="2" id="KW-0175">Coiled coil</keyword>
<evidence type="ECO:0000313" key="3">
    <source>
        <dbReference type="EMBL" id="WRP14045.1"/>
    </source>
</evidence>
<protein>
    <submittedName>
        <fullName evidence="3">PspA/IM30 family protein</fullName>
    </submittedName>
</protein>
<name>A0ABZ1BNJ3_9FIRM</name>
<dbReference type="EMBL" id="CP141614">
    <property type="protein sequence ID" value="WRP14045.1"/>
    <property type="molecule type" value="Genomic_DNA"/>
</dbReference>
<accession>A0ABZ1BNJ3</accession>
<keyword evidence="4" id="KW-1185">Reference proteome</keyword>
<evidence type="ECO:0000313" key="4">
    <source>
        <dbReference type="Proteomes" id="UP001333102"/>
    </source>
</evidence>
<feature type="coiled-coil region" evidence="2">
    <location>
        <begin position="40"/>
        <end position="149"/>
    </location>
</feature>
<evidence type="ECO:0000256" key="1">
    <source>
        <dbReference type="ARBA" id="ARBA00043985"/>
    </source>
</evidence>
<dbReference type="Proteomes" id="UP001333102">
    <property type="component" value="Chromosome"/>
</dbReference>
<evidence type="ECO:0000256" key="2">
    <source>
        <dbReference type="SAM" id="Coils"/>
    </source>
</evidence>
<proteinExistence type="inferred from homology"/>
<dbReference type="Pfam" id="PF04012">
    <property type="entry name" value="PspA_IM30"/>
    <property type="match status" value="1"/>
</dbReference>
<dbReference type="PANTHER" id="PTHR31088:SF6">
    <property type="entry name" value="PHAGE SHOCK PROTEIN A"/>
    <property type="match status" value="1"/>
</dbReference>
<organism evidence="3 4">
    <name type="scientific">Geochorda subterranea</name>
    <dbReference type="NCBI Taxonomy" id="3109564"/>
    <lineage>
        <taxon>Bacteria</taxon>
        <taxon>Bacillati</taxon>
        <taxon>Bacillota</taxon>
        <taxon>Limnochordia</taxon>
        <taxon>Limnochordales</taxon>
        <taxon>Geochordaceae</taxon>
        <taxon>Geochorda</taxon>
    </lineage>
</organism>
<reference evidence="4" key="1">
    <citation type="submission" date="2023-12" db="EMBL/GenBank/DDBJ databases">
        <title>Novel isolates from deep terrestrial aquifers shed light on the physiology and ecology of the class Limnochordia.</title>
        <authorList>
            <person name="Karnachuk O.V."/>
            <person name="Lukina A.P."/>
            <person name="Avakyan M.R."/>
            <person name="Kadnikov V."/>
            <person name="Begmatov S."/>
            <person name="Beletsky A.V."/>
            <person name="Mardanov A.V."/>
            <person name="Ravin N.V."/>
        </authorList>
    </citation>
    <scope>NUCLEOTIDE SEQUENCE [LARGE SCALE GENOMIC DNA]</scope>
    <source>
        <strain evidence="4">LN</strain>
    </source>
</reference>
<comment type="similarity">
    <text evidence="1">Belongs to the PspA/Vipp/IM30 family.</text>
</comment>
<dbReference type="RefSeq" id="WP_324668330.1">
    <property type="nucleotide sequence ID" value="NZ_CP141614.1"/>
</dbReference>
<gene>
    <name evidence="3" type="ORF">VLY81_11520</name>
</gene>
<sequence length="236" mass="26130">MGVLSRMTTVLKAKMNKLVERWEDPRETLEYSYQRQLELLQKVRRNLAEVATSRKRLELQVVRLRETAQRLEAQAREALAAGREDLAVAALQRKAELLQQVEGIERQAGELEAEQKKLETAEARLRAKVEAFRAQKEVIKAQYSAAEAQVRIGEAASGLSEELADVGLAVERAQQKTESMRARAAAIDELVASGALDDRTAIGGTGTGIEAELARLKASEQVKADLERLKQEVGRG</sequence>
<dbReference type="PANTHER" id="PTHR31088">
    <property type="entry name" value="MEMBRANE-ASSOCIATED PROTEIN VIPP1, CHLOROPLASTIC"/>
    <property type="match status" value="1"/>
</dbReference>